<accession>A0A0M3HXF8</accession>
<organism evidence="8 9">
    <name type="scientific">Ascaris lumbricoides</name>
    <name type="common">Giant roundworm</name>
    <dbReference type="NCBI Taxonomy" id="6252"/>
    <lineage>
        <taxon>Eukaryota</taxon>
        <taxon>Metazoa</taxon>
        <taxon>Ecdysozoa</taxon>
        <taxon>Nematoda</taxon>
        <taxon>Chromadorea</taxon>
        <taxon>Rhabditida</taxon>
        <taxon>Spirurina</taxon>
        <taxon>Ascaridomorpha</taxon>
        <taxon>Ascaridoidea</taxon>
        <taxon>Ascarididae</taxon>
        <taxon>Ascaris</taxon>
    </lineage>
</organism>
<evidence type="ECO:0000256" key="2">
    <source>
        <dbReference type="ARBA" id="ARBA00022723"/>
    </source>
</evidence>
<dbReference type="GO" id="GO:0003682">
    <property type="term" value="F:chromatin binding"/>
    <property type="evidence" value="ECO:0007669"/>
    <property type="project" value="TreeGrafter"/>
</dbReference>
<dbReference type="GO" id="GO:0008270">
    <property type="term" value="F:zinc ion binding"/>
    <property type="evidence" value="ECO:0007669"/>
    <property type="project" value="UniProtKB-KW"/>
</dbReference>
<keyword evidence="3" id="KW-0863">Zinc-finger</keyword>
<proteinExistence type="predicted"/>
<feature type="compositionally biased region" description="Basic residues" evidence="5">
    <location>
        <begin position="572"/>
        <end position="605"/>
    </location>
</feature>
<dbReference type="InterPro" id="IPR000433">
    <property type="entry name" value="Znf_ZZ"/>
</dbReference>
<dbReference type="PANTHER" id="PTHR12374:SF63">
    <property type="entry name" value="TRANSCRIPTIONAL ADAPTER 2-BETA"/>
    <property type="match status" value="1"/>
</dbReference>
<protein>
    <submittedName>
        <fullName evidence="9">SANT domain-containing protein</fullName>
    </submittedName>
</protein>
<name>A0A0M3HXF8_ASCLU</name>
<dbReference type="PROSITE" id="PS50090">
    <property type="entry name" value="MYB_LIKE"/>
    <property type="match status" value="1"/>
</dbReference>
<dbReference type="Gene3D" id="1.10.10.60">
    <property type="entry name" value="Homeodomain-like"/>
    <property type="match status" value="1"/>
</dbReference>
<keyword evidence="8" id="KW-1185">Reference proteome</keyword>
<dbReference type="Pfam" id="PF22941">
    <property type="entry name" value="TADA2A-like_3rd"/>
    <property type="match status" value="1"/>
</dbReference>
<dbReference type="PANTHER" id="PTHR12374">
    <property type="entry name" value="TRANSCRIPTIONAL ADAPTOR 2 ADA2 -RELATED"/>
    <property type="match status" value="1"/>
</dbReference>
<dbReference type="Pfam" id="PF25299">
    <property type="entry name" value="ZZ_ADA2"/>
    <property type="match status" value="1"/>
</dbReference>
<dbReference type="GO" id="GO:0003713">
    <property type="term" value="F:transcription coactivator activity"/>
    <property type="evidence" value="ECO:0007669"/>
    <property type="project" value="TreeGrafter"/>
</dbReference>
<dbReference type="InterPro" id="IPR055141">
    <property type="entry name" value="TADA2A_B-like_dom"/>
</dbReference>
<dbReference type="SMART" id="SM00717">
    <property type="entry name" value="SANT"/>
    <property type="match status" value="1"/>
</dbReference>
<feature type="region of interest" description="Disordered" evidence="5">
    <location>
        <begin position="555"/>
        <end position="615"/>
    </location>
</feature>
<evidence type="ECO:0000256" key="3">
    <source>
        <dbReference type="ARBA" id="ARBA00022771"/>
    </source>
</evidence>
<evidence type="ECO:0000259" key="7">
    <source>
        <dbReference type="PROSITE" id="PS51293"/>
    </source>
</evidence>
<evidence type="ECO:0000256" key="1">
    <source>
        <dbReference type="ARBA" id="ARBA00004123"/>
    </source>
</evidence>
<dbReference type="GO" id="GO:0006338">
    <property type="term" value="P:chromatin remodeling"/>
    <property type="evidence" value="ECO:0007669"/>
    <property type="project" value="TreeGrafter"/>
</dbReference>
<dbReference type="InterPro" id="IPR017884">
    <property type="entry name" value="SANT_dom"/>
</dbReference>
<dbReference type="CDD" id="cd00167">
    <property type="entry name" value="SANT"/>
    <property type="match status" value="1"/>
</dbReference>
<feature type="domain" description="Myb-like" evidence="6">
    <location>
        <begin position="80"/>
        <end position="125"/>
    </location>
</feature>
<sequence>MEEEVTQPIYCVNCEVAVGHNNKPFIRCTECTTKDNEVILCAWCFLMGAECGLHKRGHNYQVEDPSGPPIFHTKTGGERPWGWKEDMDLIAAAHKFRLGNWDEIARSMKTDRTAEEAKNHFDRYFVRGALGRHASSIVASSTSRPFVDDMTVGDCCGPERDPAFGVGGRQSVGASRWQYVVDFIRENDISADLNDPNWFEQLREDLHRYRDEREPAGNEDGSAFNETLLSDTTSMSVAVEGSSSAVTLTPPLSPIRVLVNSAEASSDESSELGASVTLHRARRFSHVPIVSSGTMRSSSDETEYSTGRQESPKRASLPGPSRMKRMKYMTKKERRLKRMTSKVADFAFVNKEGNGVLSKSKLSIKIGERDQERLLASYAQHCAHLSSAATTSHAEKISKVKEDDLQLLAYMPKRDDFEQEYNNECERLISRLQLNLSTDGEEDEEFANDDLAVKINKVLYYNRQMMQRRQRKAMMREFDLISEFFDKVKNNAAHPHHHKGSPQSRAVDRRRDENRKLMNKVRQVVNKEEMKELGDVITKLDSFTKRIEELKDMKARGIKALKPGQKVDHEHHNRKRKRRGDKYRSSQHKATLRWNRFKRWNKRQQLKSEATESDT</sequence>
<dbReference type="GO" id="GO:0006357">
    <property type="term" value="P:regulation of transcription by RNA polymerase II"/>
    <property type="evidence" value="ECO:0007669"/>
    <property type="project" value="TreeGrafter"/>
</dbReference>
<dbReference type="Proteomes" id="UP000036681">
    <property type="component" value="Unplaced"/>
</dbReference>
<reference evidence="9" key="1">
    <citation type="submission" date="2016-05" db="UniProtKB">
        <authorList>
            <consortium name="WormBaseParasite"/>
        </authorList>
    </citation>
    <scope>IDENTIFICATION</scope>
</reference>
<feature type="region of interest" description="Disordered" evidence="5">
    <location>
        <begin position="289"/>
        <end position="321"/>
    </location>
</feature>
<dbReference type="InterPro" id="IPR001005">
    <property type="entry name" value="SANT/Myb"/>
</dbReference>
<dbReference type="AlphaFoldDB" id="A0A0M3HXF8"/>
<dbReference type="GO" id="GO:0005634">
    <property type="term" value="C:nucleus"/>
    <property type="evidence" value="ECO:0007669"/>
    <property type="project" value="UniProtKB-SubCell"/>
</dbReference>
<evidence type="ECO:0000256" key="5">
    <source>
        <dbReference type="SAM" id="MobiDB-lite"/>
    </source>
</evidence>
<keyword evidence="2" id="KW-0479">Metal-binding</keyword>
<dbReference type="WBParaSite" id="ALUE_0000800101-mRNA-1">
    <property type="protein sequence ID" value="ALUE_0000800101-mRNA-1"/>
    <property type="gene ID" value="ALUE_0000800101"/>
</dbReference>
<dbReference type="Pfam" id="PF00249">
    <property type="entry name" value="Myb_DNA-binding"/>
    <property type="match status" value="1"/>
</dbReference>
<evidence type="ECO:0000313" key="9">
    <source>
        <dbReference type="WBParaSite" id="ALUE_0000800101-mRNA-1"/>
    </source>
</evidence>
<evidence type="ECO:0000259" key="6">
    <source>
        <dbReference type="PROSITE" id="PS50090"/>
    </source>
</evidence>
<evidence type="ECO:0000313" key="8">
    <source>
        <dbReference type="Proteomes" id="UP000036681"/>
    </source>
</evidence>
<comment type="subcellular location">
    <subcellularLocation>
        <location evidence="1">Nucleus</location>
    </subcellularLocation>
</comment>
<evidence type="ECO:0000256" key="4">
    <source>
        <dbReference type="ARBA" id="ARBA00022833"/>
    </source>
</evidence>
<keyword evidence="4" id="KW-0862">Zinc</keyword>
<dbReference type="SUPFAM" id="SSF46689">
    <property type="entry name" value="Homeodomain-like"/>
    <property type="match status" value="1"/>
</dbReference>
<dbReference type="GO" id="GO:0070461">
    <property type="term" value="C:SAGA-type complex"/>
    <property type="evidence" value="ECO:0007669"/>
    <property type="project" value="TreeGrafter"/>
</dbReference>
<feature type="domain" description="SANT" evidence="7">
    <location>
        <begin position="76"/>
        <end position="129"/>
    </location>
</feature>
<dbReference type="PROSITE" id="PS51293">
    <property type="entry name" value="SANT"/>
    <property type="match status" value="1"/>
</dbReference>
<dbReference type="InterPro" id="IPR009057">
    <property type="entry name" value="Homeodomain-like_sf"/>
</dbReference>